<accession>G2I339</accession>
<dbReference type="HOGENOM" id="CLU_154487_2_0_5"/>
<organism evidence="2 3">
    <name type="scientific">Komagataeibacter medellinensis (strain NBRC 3288 / BCRC 11682 / LMG 1693 / Kondo 51)</name>
    <name type="common">Gluconacetobacter medellinensis</name>
    <dbReference type="NCBI Taxonomy" id="634177"/>
    <lineage>
        <taxon>Bacteria</taxon>
        <taxon>Pseudomonadati</taxon>
        <taxon>Pseudomonadota</taxon>
        <taxon>Alphaproteobacteria</taxon>
        <taxon>Acetobacterales</taxon>
        <taxon>Acetobacteraceae</taxon>
        <taxon>Komagataeibacter</taxon>
    </lineage>
</organism>
<name>G2I339_KOMMN</name>
<evidence type="ECO:0000313" key="2">
    <source>
        <dbReference type="EMBL" id="BAK82644.1"/>
    </source>
</evidence>
<evidence type="ECO:0000313" key="3">
    <source>
        <dbReference type="Proteomes" id="UP000009044"/>
    </source>
</evidence>
<gene>
    <name evidence="2" type="ordered locus">GLX_02320</name>
</gene>
<feature type="compositionally biased region" description="Basic and acidic residues" evidence="1">
    <location>
        <begin position="47"/>
        <end position="60"/>
    </location>
</feature>
<dbReference type="KEGG" id="gxy:GLX_02320"/>
<dbReference type="PATRIC" id="fig|634177.7.peg.252"/>
<dbReference type="AlphaFoldDB" id="G2I339"/>
<protein>
    <submittedName>
        <fullName evidence="2">Uncharacterized protein</fullName>
    </submittedName>
</protein>
<reference evidence="3" key="1">
    <citation type="journal article" date="2011" name="J. Bacteriol.">
        <title>Complete genome sequence of NBRC 3288, a unique cellulose-nonproducing strain of Gluconacetobacter xylinus isolated from vinegar.</title>
        <authorList>
            <person name="Ogino H."/>
            <person name="Azuma Y."/>
            <person name="Hosoyama A."/>
            <person name="Nakazawa H."/>
            <person name="Matsutani M."/>
            <person name="Hasegawa A."/>
            <person name="Otsuyama K."/>
            <person name="Matsushita K."/>
            <person name="Fujita N."/>
            <person name="Shirai M."/>
        </authorList>
    </citation>
    <scope>NUCLEOTIDE SEQUENCE [LARGE SCALE GENOMIC DNA]</scope>
    <source>
        <strain evidence="3">NBRC 3288 / BCRC 11682 / LMG 1693</strain>
    </source>
</reference>
<dbReference type="EMBL" id="AP012159">
    <property type="protein sequence ID" value="BAK82644.1"/>
    <property type="molecule type" value="Genomic_DNA"/>
</dbReference>
<sequence length="79" mass="9155">MDHASWRQVGYTDRQKCQIAHIEENYENRGVDEHEATRYAWTIVNRQDRGGRTRRTDGGHENGPQAYAKGHGGNQKMEK</sequence>
<feature type="region of interest" description="Disordered" evidence="1">
    <location>
        <begin position="47"/>
        <end position="79"/>
    </location>
</feature>
<dbReference type="STRING" id="634177.GLX_02320"/>
<dbReference type="Proteomes" id="UP000009044">
    <property type="component" value="Chromosome"/>
</dbReference>
<proteinExistence type="predicted"/>
<evidence type="ECO:0000256" key="1">
    <source>
        <dbReference type="SAM" id="MobiDB-lite"/>
    </source>
</evidence>